<dbReference type="AlphaFoldDB" id="D8SF13"/>
<keyword evidence="2" id="KW-1185">Reference proteome</keyword>
<dbReference type="InParanoid" id="D8SF13"/>
<evidence type="ECO:0008006" key="3">
    <source>
        <dbReference type="Google" id="ProtNLM"/>
    </source>
</evidence>
<dbReference type="HOGENOM" id="CLU_002706_0_0_1"/>
<dbReference type="InterPro" id="IPR011990">
    <property type="entry name" value="TPR-like_helical_dom_sf"/>
</dbReference>
<name>D8SF13_SELML</name>
<dbReference type="KEGG" id="smo:SELMODRAFT_115258"/>
<evidence type="ECO:0000313" key="1">
    <source>
        <dbReference type="EMBL" id="EFJ17078.1"/>
    </source>
</evidence>
<dbReference type="PANTHER" id="PTHR47925">
    <property type="entry name" value="OS01G0913400 PROTEIN-RELATED"/>
    <property type="match status" value="1"/>
</dbReference>
<accession>D8SF13</accession>
<protein>
    <recommendedName>
        <fullName evidence="3">Pentacotripeptide-repeat region of PRORP domain-containing protein</fullName>
    </recommendedName>
</protein>
<dbReference type="eggNOG" id="KOG4197">
    <property type="taxonomic scope" value="Eukaryota"/>
</dbReference>
<evidence type="ECO:0000313" key="2">
    <source>
        <dbReference type="Proteomes" id="UP000001514"/>
    </source>
</evidence>
<reference evidence="1 2" key="1">
    <citation type="journal article" date="2011" name="Science">
        <title>The Selaginella genome identifies genetic changes associated with the evolution of vascular plants.</title>
        <authorList>
            <person name="Banks J.A."/>
            <person name="Nishiyama T."/>
            <person name="Hasebe M."/>
            <person name="Bowman J.L."/>
            <person name="Gribskov M."/>
            <person name="dePamphilis C."/>
            <person name="Albert V.A."/>
            <person name="Aono N."/>
            <person name="Aoyama T."/>
            <person name="Ambrose B.A."/>
            <person name="Ashton N.W."/>
            <person name="Axtell M.J."/>
            <person name="Barker E."/>
            <person name="Barker M.S."/>
            <person name="Bennetzen J.L."/>
            <person name="Bonawitz N.D."/>
            <person name="Chapple C."/>
            <person name="Cheng C."/>
            <person name="Correa L.G."/>
            <person name="Dacre M."/>
            <person name="DeBarry J."/>
            <person name="Dreyer I."/>
            <person name="Elias M."/>
            <person name="Engstrom E.M."/>
            <person name="Estelle M."/>
            <person name="Feng L."/>
            <person name="Finet C."/>
            <person name="Floyd S.K."/>
            <person name="Frommer W.B."/>
            <person name="Fujita T."/>
            <person name="Gramzow L."/>
            <person name="Gutensohn M."/>
            <person name="Harholt J."/>
            <person name="Hattori M."/>
            <person name="Heyl A."/>
            <person name="Hirai T."/>
            <person name="Hiwatashi Y."/>
            <person name="Ishikawa M."/>
            <person name="Iwata M."/>
            <person name="Karol K.G."/>
            <person name="Koehler B."/>
            <person name="Kolukisaoglu U."/>
            <person name="Kubo M."/>
            <person name="Kurata T."/>
            <person name="Lalonde S."/>
            <person name="Li K."/>
            <person name="Li Y."/>
            <person name="Litt A."/>
            <person name="Lyons E."/>
            <person name="Manning G."/>
            <person name="Maruyama T."/>
            <person name="Michael T.P."/>
            <person name="Mikami K."/>
            <person name="Miyazaki S."/>
            <person name="Morinaga S."/>
            <person name="Murata T."/>
            <person name="Mueller-Roeber B."/>
            <person name="Nelson D.R."/>
            <person name="Obara M."/>
            <person name="Oguri Y."/>
            <person name="Olmstead R.G."/>
            <person name="Onodera N."/>
            <person name="Petersen B.L."/>
            <person name="Pils B."/>
            <person name="Prigge M."/>
            <person name="Rensing S.A."/>
            <person name="Riano-Pachon D.M."/>
            <person name="Roberts A.W."/>
            <person name="Sato Y."/>
            <person name="Scheller H.V."/>
            <person name="Schulz B."/>
            <person name="Schulz C."/>
            <person name="Shakirov E.V."/>
            <person name="Shibagaki N."/>
            <person name="Shinohara N."/>
            <person name="Shippen D.E."/>
            <person name="Soerensen I."/>
            <person name="Sotooka R."/>
            <person name="Sugimoto N."/>
            <person name="Sugita M."/>
            <person name="Sumikawa N."/>
            <person name="Tanurdzic M."/>
            <person name="Theissen G."/>
            <person name="Ulvskov P."/>
            <person name="Wakazuki S."/>
            <person name="Weng J.K."/>
            <person name="Willats W.W."/>
            <person name="Wipf D."/>
            <person name="Wolf P.G."/>
            <person name="Yang L."/>
            <person name="Zimmer A.D."/>
            <person name="Zhu Q."/>
            <person name="Mitros T."/>
            <person name="Hellsten U."/>
            <person name="Loque D."/>
            <person name="Otillar R."/>
            <person name="Salamov A."/>
            <person name="Schmutz J."/>
            <person name="Shapiro H."/>
            <person name="Lindquist E."/>
            <person name="Lucas S."/>
            <person name="Rokhsar D."/>
            <person name="Grigoriev I.V."/>
        </authorList>
    </citation>
    <scope>NUCLEOTIDE SEQUENCE [LARGE SCALE GENOMIC DNA]</scope>
</reference>
<dbReference type="Gene3D" id="1.25.40.10">
    <property type="entry name" value="Tetratricopeptide repeat domain"/>
    <property type="match status" value="1"/>
</dbReference>
<dbReference type="EMBL" id="GL377616">
    <property type="protein sequence ID" value="EFJ17078.1"/>
    <property type="molecule type" value="Genomic_DNA"/>
</dbReference>
<dbReference type="Proteomes" id="UP000001514">
    <property type="component" value="Unassembled WGS sequence"/>
</dbReference>
<dbReference type="PANTHER" id="PTHR47925:SF84">
    <property type="entry name" value="PENTATRICOPEPTIDE REPEAT-CONTAINING PROTEIN"/>
    <property type="match status" value="1"/>
</dbReference>
<dbReference type="Gramene" id="EFJ17078">
    <property type="protein sequence ID" value="EFJ17078"/>
    <property type="gene ID" value="SELMODRAFT_115258"/>
</dbReference>
<gene>
    <name evidence="1" type="ORF">SELMODRAFT_115258</name>
</gene>
<sequence>MLLTDLPDAVCFVSVLASCSHTGSPAAARQFFVSAAMDYQIQPSKQHYCCVIDSLARSGYAIEARELLSSMPYSVSSKDAAILLGAVPYSGNSFVRLP</sequence>
<proteinExistence type="predicted"/>
<organism evidence="2">
    <name type="scientific">Selaginella moellendorffii</name>
    <name type="common">Spikemoss</name>
    <dbReference type="NCBI Taxonomy" id="88036"/>
    <lineage>
        <taxon>Eukaryota</taxon>
        <taxon>Viridiplantae</taxon>
        <taxon>Streptophyta</taxon>
        <taxon>Embryophyta</taxon>
        <taxon>Tracheophyta</taxon>
        <taxon>Lycopodiopsida</taxon>
        <taxon>Selaginellales</taxon>
        <taxon>Selaginellaceae</taxon>
        <taxon>Selaginella</taxon>
    </lineage>
</organism>